<keyword evidence="9" id="KW-1185">Reference proteome</keyword>
<evidence type="ECO:0000313" key="8">
    <source>
        <dbReference type="EMBL" id="MCA2017596.1"/>
    </source>
</evidence>
<dbReference type="Proteomes" id="UP001199044">
    <property type="component" value="Unassembled WGS sequence"/>
</dbReference>
<evidence type="ECO:0000256" key="4">
    <source>
        <dbReference type="ARBA" id="ARBA00022989"/>
    </source>
</evidence>
<feature type="domain" description="VTT" evidence="7">
    <location>
        <begin position="62"/>
        <end position="177"/>
    </location>
</feature>
<sequence>MKLLKIVFLCALCVLIYSESDSDIWMHIADKNWIANYIANDGIRGLTILLTFGAIFTACGGPRQLIAFTFGFTFGSILGVVFCLLSAITGAVCTYALAAWIFRDTLTRRLGKRYKKFKGFVDTQPFSKVLLLRIFPLGSNLITNLLSGVTGVPVLSFIAASLLGYLPQTIIFVLAGAGVGSASQWQLIVSIILGIVSIALTHYLYQRYKQSLHSEEQLGEHSNV</sequence>
<evidence type="ECO:0000256" key="1">
    <source>
        <dbReference type="ARBA" id="ARBA00004651"/>
    </source>
</evidence>
<evidence type="ECO:0000256" key="3">
    <source>
        <dbReference type="ARBA" id="ARBA00022692"/>
    </source>
</evidence>
<keyword evidence="4 6" id="KW-1133">Transmembrane helix</keyword>
<dbReference type="Pfam" id="PF09335">
    <property type="entry name" value="VTT_dom"/>
    <property type="match status" value="1"/>
</dbReference>
<reference evidence="9" key="1">
    <citation type="submission" date="2023-07" db="EMBL/GenBank/DDBJ databases">
        <title>Molecular identification of indigenous halophilic bacteria isolated from red sea cost, biodegradation of synthetic dyes and assessment of degraded metabolite toxicity.</title>
        <authorList>
            <person name="Chaieb K."/>
            <person name="Altayb H.N."/>
        </authorList>
    </citation>
    <scope>NUCLEOTIDE SEQUENCE [LARGE SCALE GENOMIC DNA]</scope>
    <source>
        <strain evidence="9">K20</strain>
    </source>
</reference>
<comment type="caution">
    <text evidence="6">Lacks conserved residue(s) required for the propagation of feature annotation.</text>
</comment>
<dbReference type="PANTHER" id="PTHR12677:SF59">
    <property type="entry name" value="GOLGI APPARATUS MEMBRANE PROTEIN TVP38-RELATED"/>
    <property type="match status" value="1"/>
</dbReference>
<gene>
    <name evidence="8" type="ORF">LDJ79_15830</name>
</gene>
<dbReference type="EMBL" id="JAIWIU010000110">
    <property type="protein sequence ID" value="MCA2017596.1"/>
    <property type="molecule type" value="Genomic_DNA"/>
</dbReference>
<evidence type="ECO:0000256" key="6">
    <source>
        <dbReference type="RuleBase" id="RU366058"/>
    </source>
</evidence>
<keyword evidence="2 6" id="KW-1003">Cell membrane</keyword>
<feature type="transmembrane region" description="Helical" evidence="6">
    <location>
        <begin position="141"/>
        <end position="165"/>
    </location>
</feature>
<protein>
    <recommendedName>
        <fullName evidence="6">TVP38/TMEM64 family membrane protein</fullName>
    </recommendedName>
</protein>
<dbReference type="PANTHER" id="PTHR12677">
    <property type="entry name" value="GOLGI APPARATUS MEMBRANE PROTEIN TVP38-RELATED"/>
    <property type="match status" value="1"/>
</dbReference>
<dbReference type="RefSeq" id="WP_068715148.1">
    <property type="nucleotide sequence ID" value="NZ_AP014635.1"/>
</dbReference>
<keyword evidence="3 6" id="KW-0812">Transmembrane</keyword>
<proteinExistence type="inferred from homology"/>
<dbReference type="InterPro" id="IPR032816">
    <property type="entry name" value="VTT_dom"/>
</dbReference>
<feature type="transmembrane region" description="Helical" evidence="6">
    <location>
        <begin position="185"/>
        <end position="205"/>
    </location>
</feature>
<comment type="similarity">
    <text evidence="6">Belongs to the TVP38/TMEM64 family.</text>
</comment>
<evidence type="ECO:0000313" key="9">
    <source>
        <dbReference type="Proteomes" id="UP001199044"/>
    </source>
</evidence>
<name>A0ABS7YPL3_9VIBR</name>
<dbReference type="InterPro" id="IPR015414">
    <property type="entry name" value="TMEM64"/>
</dbReference>
<accession>A0ABS7YPL3</accession>
<keyword evidence="5 6" id="KW-0472">Membrane</keyword>
<comment type="subcellular location">
    <subcellularLocation>
        <location evidence="1 6">Cell membrane</location>
        <topology evidence="1 6">Multi-pass membrane protein</topology>
    </subcellularLocation>
</comment>
<feature type="transmembrane region" description="Helical" evidence="6">
    <location>
        <begin position="77"/>
        <end position="102"/>
    </location>
</feature>
<evidence type="ECO:0000256" key="5">
    <source>
        <dbReference type="ARBA" id="ARBA00023136"/>
    </source>
</evidence>
<organism evidence="8 9">
    <name type="scientific">Vibrio tritonius</name>
    <dbReference type="NCBI Taxonomy" id="1435069"/>
    <lineage>
        <taxon>Bacteria</taxon>
        <taxon>Pseudomonadati</taxon>
        <taxon>Pseudomonadota</taxon>
        <taxon>Gammaproteobacteria</taxon>
        <taxon>Vibrionales</taxon>
        <taxon>Vibrionaceae</taxon>
        <taxon>Vibrio</taxon>
    </lineage>
</organism>
<evidence type="ECO:0000256" key="2">
    <source>
        <dbReference type="ARBA" id="ARBA00022475"/>
    </source>
</evidence>
<evidence type="ECO:0000259" key="7">
    <source>
        <dbReference type="Pfam" id="PF09335"/>
    </source>
</evidence>
<comment type="caution">
    <text evidence="8">The sequence shown here is derived from an EMBL/GenBank/DDBJ whole genome shotgun (WGS) entry which is preliminary data.</text>
</comment>